<comment type="caution">
    <text evidence="1">The sequence shown here is derived from an EMBL/GenBank/DDBJ whole genome shotgun (WGS) entry which is preliminary data.</text>
</comment>
<dbReference type="Proteomes" id="UP001302949">
    <property type="component" value="Unassembled WGS sequence"/>
</dbReference>
<evidence type="ECO:0000313" key="1">
    <source>
        <dbReference type="EMBL" id="MEA5141848.1"/>
    </source>
</evidence>
<organism evidence="1 2">
    <name type="scientific">Arcicella rigui</name>
    <dbReference type="NCBI Taxonomy" id="797020"/>
    <lineage>
        <taxon>Bacteria</taxon>
        <taxon>Pseudomonadati</taxon>
        <taxon>Bacteroidota</taxon>
        <taxon>Cytophagia</taxon>
        <taxon>Cytophagales</taxon>
        <taxon>Flectobacillaceae</taxon>
        <taxon>Arcicella</taxon>
    </lineage>
</organism>
<keyword evidence="2" id="KW-1185">Reference proteome</keyword>
<dbReference type="EMBL" id="JAYFUM010000033">
    <property type="protein sequence ID" value="MEA5141848.1"/>
    <property type="molecule type" value="Genomic_DNA"/>
</dbReference>
<proteinExistence type="predicted"/>
<evidence type="ECO:0000313" key="2">
    <source>
        <dbReference type="Proteomes" id="UP001302949"/>
    </source>
</evidence>
<dbReference type="RefSeq" id="WP_323299001.1">
    <property type="nucleotide sequence ID" value="NZ_JAYFUM010000033.1"/>
</dbReference>
<protein>
    <submittedName>
        <fullName evidence="1">Uncharacterized protein</fullName>
    </submittedName>
</protein>
<sequence length="248" mass="29001">MMTKDVNVNQLANAVMWWLSYTSAVGRNYVLSEGSIKFPVSEYLERSTIDEIELEYGHPKLSRKRFDLFFKKNSAEKIFFEFKYIKNGSTRTQDEKQRVFNDLMRLHLIHDTDNKAYFLICGNQSDFIKDFQKISPNKDQFITPRQKDSLPTKIISEGFYTKWFSFDANLPDKEIDLNDTVKEYKDIYDLFFKEYAGPHLAKTMTALDRPDRIKTSLVFLSGNLEQPTGLFQPAKIGIWEISKASNYS</sequence>
<gene>
    <name evidence="1" type="ORF">VB248_22015</name>
</gene>
<reference evidence="1 2" key="1">
    <citation type="submission" date="2023-12" db="EMBL/GenBank/DDBJ databases">
        <title>Novel species of the genus Arcicella isolated from rivers.</title>
        <authorList>
            <person name="Lu H."/>
        </authorList>
    </citation>
    <scope>NUCLEOTIDE SEQUENCE [LARGE SCALE GENOMIC DNA]</scope>
    <source>
        <strain evidence="1 2">KCTC 23307</strain>
    </source>
</reference>
<name>A0ABU5QGG4_9BACT</name>
<accession>A0ABU5QGG4</accession>